<dbReference type="PANTHER" id="PTHR46082">
    <property type="entry name" value="ATP/GTP-BINDING PROTEIN-RELATED"/>
    <property type="match status" value="1"/>
</dbReference>
<dbReference type="PANTHER" id="PTHR46082:SF6">
    <property type="entry name" value="AAA+ ATPASE DOMAIN-CONTAINING PROTEIN-RELATED"/>
    <property type="match status" value="1"/>
</dbReference>
<dbReference type="Proteomes" id="UP000578531">
    <property type="component" value="Unassembled WGS sequence"/>
</dbReference>
<dbReference type="RefSeq" id="XP_037166080.1">
    <property type="nucleotide sequence ID" value="XM_037306956.1"/>
</dbReference>
<evidence type="ECO:0000313" key="2">
    <source>
        <dbReference type="EMBL" id="KAF6236747.1"/>
    </source>
</evidence>
<dbReference type="SUPFAM" id="SSF48452">
    <property type="entry name" value="TPR-like"/>
    <property type="match status" value="1"/>
</dbReference>
<organism evidence="2 3">
    <name type="scientific">Letharia columbiana</name>
    <dbReference type="NCBI Taxonomy" id="112416"/>
    <lineage>
        <taxon>Eukaryota</taxon>
        <taxon>Fungi</taxon>
        <taxon>Dikarya</taxon>
        <taxon>Ascomycota</taxon>
        <taxon>Pezizomycotina</taxon>
        <taxon>Lecanoromycetes</taxon>
        <taxon>OSLEUM clade</taxon>
        <taxon>Lecanoromycetidae</taxon>
        <taxon>Lecanorales</taxon>
        <taxon>Lecanorineae</taxon>
        <taxon>Parmeliaceae</taxon>
        <taxon>Letharia</taxon>
    </lineage>
</organism>
<sequence>MEVFEDYKRRLEKRFPRRLEESEGEIESLRIRLFHSLKEAKKYDGAEKLYHETVKKYDDAKNLSHVTVTGRDPTKSEDTEAEPISRAVWEKRKQCPGPPSEVSKESHRQLCSVLCAVGRHRDAENMHRDIYQSGTMDAWALENGDEVCQRRREQGEFRRAKEMQDEVWKERLKQHGPRDDLTIRSGLRLIGFLDELVTIIDQEGGTDAERRFNISHKQAFKCEIEVILRTIWDSRLHLEPTIDILDAGHQLGVILSSQSKFADAEAIFMPVWEGRKRQLGERAGSTMSTGSLLGKALYRQGTRETYLRAVDIFQGIWLVRQTVMKNGDAETVASGEDLAQAYRSLGDWPNAERAYRWIIHHKEQRPGCPTREIEDARWNLGQTLYKQGMDKDREAVRVLGTLYHQWHASSPNSNETLQCGQMLGQSLSTQNGRIDDALDIALDVFNRRGASAESGVAYLDSGRLYGSLLLGVGNFAEAERILEVVWGYQAVGNEEQEMRFKCGQLYGQALAKKNKYPDAKKILEAVAEAQGGISTGILDIAETRRLIEDVNRQRKEKEREKRSNGRRRGFLYRARQQ</sequence>
<dbReference type="InterPro" id="IPR053137">
    <property type="entry name" value="NLR-like"/>
</dbReference>
<dbReference type="EMBL" id="JACCJC010000017">
    <property type="protein sequence ID" value="KAF6236747.1"/>
    <property type="molecule type" value="Genomic_DNA"/>
</dbReference>
<gene>
    <name evidence="2" type="ORF">HO173_005038</name>
</gene>
<keyword evidence="3" id="KW-1185">Reference proteome</keyword>
<reference evidence="2 3" key="1">
    <citation type="journal article" date="2020" name="Genomics">
        <title>Complete, high-quality genomes from long-read metagenomic sequencing of two wolf lichen thalli reveals enigmatic genome architecture.</title>
        <authorList>
            <person name="McKenzie S.K."/>
            <person name="Walston R.F."/>
            <person name="Allen J.L."/>
        </authorList>
    </citation>
    <scope>NUCLEOTIDE SEQUENCE [LARGE SCALE GENOMIC DNA]</scope>
    <source>
        <strain evidence="2">WasteWater2</strain>
    </source>
</reference>
<protein>
    <submittedName>
        <fullName evidence="2">Uncharacterized protein</fullName>
    </submittedName>
</protein>
<dbReference type="GeneID" id="59286702"/>
<comment type="caution">
    <text evidence="2">The sequence shown here is derived from an EMBL/GenBank/DDBJ whole genome shotgun (WGS) entry which is preliminary data.</text>
</comment>
<feature type="region of interest" description="Disordered" evidence="1">
    <location>
        <begin position="552"/>
        <end position="577"/>
    </location>
</feature>
<accession>A0A8H6FXQ1</accession>
<dbReference type="AlphaFoldDB" id="A0A8H6FXQ1"/>
<dbReference type="Gene3D" id="1.25.40.10">
    <property type="entry name" value="Tetratricopeptide repeat domain"/>
    <property type="match status" value="1"/>
</dbReference>
<evidence type="ECO:0000256" key="1">
    <source>
        <dbReference type="SAM" id="MobiDB-lite"/>
    </source>
</evidence>
<proteinExistence type="predicted"/>
<feature type="compositionally biased region" description="Basic residues" evidence="1">
    <location>
        <begin position="564"/>
        <end position="577"/>
    </location>
</feature>
<dbReference type="InterPro" id="IPR011990">
    <property type="entry name" value="TPR-like_helical_dom_sf"/>
</dbReference>
<name>A0A8H6FXQ1_9LECA</name>
<feature type="compositionally biased region" description="Basic and acidic residues" evidence="1">
    <location>
        <begin position="552"/>
        <end position="563"/>
    </location>
</feature>
<evidence type="ECO:0000313" key="3">
    <source>
        <dbReference type="Proteomes" id="UP000578531"/>
    </source>
</evidence>
<dbReference type="OrthoDB" id="5350983at2759"/>